<dbReference type="InterPro" id="IPR037066">
    <property type="entry name" value="Plug_dom_sf"/>
</dbReference>
<dbReference type="RefSeq" id="WP_171679616.1">
    <property type="nucleotide sequence ID" value="NZ_JABGBN010000001.1"/>
</dbReference>
<dbReference type="InterPro" id="IPR011276">
    <property type="entry name" value="TonB_haem/Hb_rcpt"/>
</dbReference>
<evidence type="ECO:0000256" key="12">
    <source>
        <dbReference type="RuleBase" id="RU003357"/>
    </source>
</evidence>
<dbReference type="GO" id="GO:0015232">
    <property type="term" value="F:heme transmembrane transporter activity"/>
    <property type="evidence" value="ECO:0007669"/>
    <property type="project" value="InterPro"/>
</dbReference>
<feature type="domain" description="TonB-dependent receptor-like beta-barrel" evidence="14">
    <location>
        <begin position="289"/>
        <end position="741"/>
    </location>
</feature>
<dbReference type="NCBIfam" id="TIGR01786">
    <property type="entry name" value="TonB-hemlactrns"/>
    <property type="match status" value="1"/>
</dbReference>
<evidence type="ECO:0000259" key="15">
    <source>
        <dbReference type="Pfam" id="PF07715"/>
    </source>
</evidence>
<dbReference type="NCBIfam" id="TIGR01785">
    <property type="entry name" value="TonB-hemin"/>
    <property type="match status" value="1"/>
</dbReference>
<dbReference type="CDD" id="cd01347">
    <property type="entry name" value="ligand_gated_channel"/>
    <property type="match status" value="1"/>
</dbReference>
<evidence type="ECO:0000256" key="10">
    <source>
        <dbReference type="ARBA" id="ARBA00023237"/>
    </source>
</evidence>
<gene>
    <name evidence="16" type="ORF">HKX39_01920</name>
</gene>
<comment type="similarity">
    <text evidence="2 11 12">Belongs to the TonB-dependent receptor family.</text>
</comment>
<evidence type="ECO:0000256" key="5">
    <source>
        <dbReference type="ARBA" id="ARBA00022692"/>
    </source>
</evidence>
<evidence type="ECO:0000256" key="7">
    <source>
        <dbReference type="ARBA" id="ARBA00023077"/>
    </source>
</evidence>
<feature type="chain" id="PRO_5032624782" evidence="13">
    <location>
        <begin position="26"/>
        <end position="782"/>
    </location>
</feature>
<feature type="signal peptide" evidence="13">
    <location>
        <begin position="1"/>
        <end position="25"/>
    </location>
</feature>
<dbReference type="InterPro" id="IPR010949">
    <property type="entry name" value="TonB_Hb/transfer/lactofer_rcpt"/>
</dbReference>
<dbReference type="Gene3D" id="2.40.170.20">
    <property type="entry name" value="TonB-dependent receptor, beta-barrel domain"/>
    <property type="match status" value="1"/>
</dbReference>
<keyword evidence="3 11" id="KW-0813">Transport</keyword>
<dbReference type="Pfam" id="PF07715">
    <property type="entry name" value="Plug"/>
    <property type="match status" value="1"/>
</dbReference>
<dbReference type="GO" id="GO:0009279">
    <property type="term" value="C:cell outer membrane"/>
    <property type="evidence" value="ECO:0007669"/>
    <property type="project" value="UniProtKB-SubCell"/>
</dbReference>
<keyword evidence="7 12" id="KW-0798">TonB box</keyword>
<dbReference type="InterPro" id="IPR036942">
    <property type="entry name" value="Beta-barrel_TonB_sf"/>
</dbReference>
<evidence type="ECO:0000256" key="1">
    <source>
        <dbReference type="ARBA" id="ARBA00004571"/>
    </source>
</evidence>
<dbReference type="InterPro" id="IPR000531">
    <property type="entry name" value="Beta-barrel_TonB"/>
</dbReference>
<accession>A0A849P1Q1</accession>
<reference evidence="16 17" key="1">
    <citation type="submission" date="2020-05" db="EMBL/GenBank/DDBJ databases">
        <authorList>
            <person name="Niu N."/>
        </authorList>
    </citation>
    <scope>NUCLEOTIDE SEQUENCE [LARGE SCALE GENOMIC DNA]</scope>
    <source>
        <strain evidence="16 17">3340-03</strain>
    </source>
</reference>
<evidence type="ECO:0000256" key="6">
    <source>
        <dbReference type="ARBA" id="ARBA00022729"/>
    </source>
</evidence>
<dbReference type="Proteomes" id="UP000537862">
    <property type="component" value="Unassembled WGS sequence"/>
</dbReference>
<evidence type="ECO:0000256" key="2">
    <source>
        <dbReference type="ARBA" id="ARBA00009810"/>
    </source>
</evidence>
<organism evidence="16 17">
    <name type="scientific">Pelistega suis</name>
    <dbReference type="NCBI Taxonomy" id="1631957"/>
    <lineage>
        <taxon>Bacteria</taxon>
        <taxon>Pseudomonadati</taxon>
        <taxon>Pseudomonadota</taxon>
        <taxon>Betaproteobacteria</taxon>
        <taxon>Burkholderiales</taxon>
        <taxon>Alcaligenaceae</taxon>
        <taxon>Pelistega</taxon>
    </lineage>
</organism>
<keyword evidence="10 11" id="KW-0998">Cell outer membrane</keyword>
<dbReference type="Pfam" id="PF00593">
    <property type="entry name" value="TonB_dep_Rec_b-barrel"/>
    <property type="match status" value="1"/>
</dbReference>
<keyword evidence="9 16" id="KW-0675">Receptor</keyword>
<dbReference type="PANTHER" id="PTHR30069">
    <property type="entry name" value="TONB-DEPENDENT OUTER MEMBRANE RECEPTOR"/>
    <property type="match status" value="1"/>
</dbReference>
<sequence length="782" mass="86606">MKKNSLQLKPLSAIVLMLCSNGLYAQDSDVAVLSEITAHQDYLAVTASDTQLNKKDLEKTNVQNWSDIAKRLDAGINFNTQNNSINMRGLDAQRVQVTEDGIPLPWLNDGARGVMGGVSGINFNAISSVDIHKGTGVNGTNALAGAVELYSLRPSDVLDVARNIGLLSKVGYSGYDNSWSADAALAFRLGDKTRALIQYGYKAGNEVKNLGSVGGYGVNRTKANPADYDVNQVGIRLEHDLNSNHRIGFGASSYRQERTIDERHLQGGILNARTQQLVETYPIGQYEGSEDIKRDRAWLEYDYKAPTEFSGLDQVSGVAYWQKSELINGIDAWRNNNRIVRPRGMSFNAYPFGDYSRTNSVKEQSYGFNLKASGTFGDASFSSRWMAGLTWDIGQFKQYSAGVDNCGAAQAELNTILSQVPPALRGRLAGTIRQYFLMGCSFLHTNQADVPKVKTQDLGLYLQNTFAWNSNQFEVTPGLRFDYYQRRPSASANFAESASGVLGGELANRSGSRFSPSIDFRFQASDNLSLYARYTEGFRAPNAQELYMKYGSEANYLRKGNANLRPETSRGYELGAMYNSDTLNASLVFFDQYYKNFIESGYAVEANSPYAALQAQGLYPQGVFETRNITRARIYGIEAAAKWDFQPDWYVRSSLAWSVGRDKTNDTYLNSVAPLKAIVGIGYDNGSFGVDATLTMAAKRNKVRSDVADFKAPGYGVVDLSAYWEPESLKGLRLQAGLMNVFNKKYWNALNVPTAGTGRNERGIDYYTERGRYATVSVSYRY</sequence>
<comment type="subcellular location">
    <subcellularLocation>
        <location evidence="1 11">Cell outer membrane</location>
        <topology evidence="1 11">Multi-pass membrane protein</topology>
    </subcellularLocation>
</comment>
<dbReference type="PROSITE" id="PS52016">
    <property type="entry name" value="TONB_DEPENDENT_REC_3"/>
    <property type="match status" value="1"/>
</dbReference>
<keyword evidence="4 11" id="KW-1134">Transmembrane beta strand</keyword>
<evidence type="ECO:0000259" key="14">
    <source>
        <dbReference type="Pfam" id="PF00593"/>
    </source>
</evidence>
<evidence type="ECO:0000313" key="16">
    <source>
        <dbReference type="EMBL" id="NOL50936.1"/>
    </source>
</evidence>
<evidence type="ECO:0000256" key="3">
    <source>
        <dbReference type="ARBA" id="ARBA00022448"/>
    </source>
</evidence>
<comment type="caution">
    <text evidence="16">The sequence shown here is derived from an EMBL/GenBank/DDBJ whole genome shotgun (WGS) entry which is preliminary data.</text>
</comment>
<dbReference type="PANTHER" id="PTHR30069:SF29">
    <property type="entry name" value="HEMOGLOBIN AND HEMOGLOBIN-HAPTOGLOBIN-BINDING PROTEIN 1-RELATED"/>
    <property type="match status" value="1"/>
</dbReference>
<evidence type="ECO:0000256" key="13">
    <source>
        <dbReference type="SAM" id="SignalP"/>
    </source>
</evidence>
<dbReference type="EMBL" id="JABGBN010000001">
    <property type="protein sequence ID" value="NOL50936.1"/>
    <property type="molecule type" value="Genomic_DNA"/>
</dbReference>
<protein>
    <submittedName>
        <fullName evidence="16">TonB-dependent hemoglobin/transferrin/lactoferrin family receptor</fullName>
    </submittedName>
</protein>
<dbReference type="Gene3D" id="2.170.130.10">
    <property type="entry name" value="TonB-dependent receptor, plug domain"/>
    <property type="match status" value="1"/>
</dbReference>
<dbReference type="InterPro" id="IPR039426">
    <property type="entry name" value="TonB-dep_rcpt-like"/>
</dbReference>
<evidence type="ECO:0000313" key="17">
    <source>
        <dbReference type="Proteomes" id="UP000537862"/>
    </source>
</evidence>
<keyword evidence="6 13" id="KW-0732">Signal</keyword>
<keyword evidence="17" id="KW-1185">Reference proteome</keyword>
<evidence type="ECO:0000256" key="8">
    <source>
        <dbReference type="ARBA" id="ARBA00023136"/>
    </source>
</evidence>
<keyword evidence="5 11" id="KW-0812">Transmembrane</keyword>
<evidence type="ECO:0000256" key="4">
    <source>
        <dbReference type="ARBA" id="ARBA00022452"/>
    </source>
</evidence>
<dbReference type="GO" id="GO:0044718">
    <property type="term" value="P:siderophore transmembrane transport"/>
    <property type="evidence" value="ECO:0007669"/>
    <property type="project" value="TreeGrafter"/>
</dbReference>
<keyword evidence="8 11" id="KW-0472">Membrane</keyword>
<evidence type="ECO:0000256" key="11">
    <source>
        <dbReference type="PROSITE-ProRule" id="PRU01360"/>
    </source>
</evidence>
<evidence type="ECO:0000256" key="9">
    <source>
        <dbReference type="ARBA" id="ARBA00023170"/>
    </source>
</evidence>
<dbReference type="InterPro" id="IPR012910">
    <property type="entry name" value="Plug_dom"/>
</dbReference>
<dbReference type="GO" id="GO:0015344">
    <property type="term" value="F:siderophore uptake transmembrane transporter activity"/>
    <property type="evidence" value="ECO:0007669"/>
    <property type="project" value="TreeGrafter"/>
</dbReference>
<dbReference type="SUPFAM" id="SSF56935">
    <property type="entry name" value="Porins"/>
    <property type="match status" value="1"/>
</dbReference>
<feature type="domain" description="TonB-dependent receptor plug" evidence="15">
    <location>
        <begin position="45"/>
        <end position="145"/>
    </location>
</feature>
<proteinExistence type="inferred from homology"/>
<name>A0A849P1Q1_9BURK</name>
<dbReference type="AlphaFoldDB" id="A0A849P1Q1"/>